<dbReference type="EMBL" id="JBHTBF010000003">
    <property type="protein sequence ID" value="MFC7319130.1"/>
    <property type="molecule type" value="Genomic_DNA"/>
</dbReference>
<name>A0ABD6AG04_9EURY</name>
<keyword evidence="4" id="KW-1185">Reference proteome</keyword>
<comment type="caution">
    <text evidence="3">The sequence shown here is derived from an EMBL/GenBank/DDBJ whole genome shotgun (WGS) entry which is preliminary data.</text>
</comment>
<dbReference type="GO" id="GO:0016787">
    <property type="term" value="F:hydrolase activity"/>
    <property type="evidence" value="ECO:0007669"/>
    <property type="project" value="UniProtKB-KW"/>
</dbReference>
<sequence>MLEAGEPAVTETTIETNGLRFDTIRAGDGDRLVVLLHGFPDNAGSMASLAAAAERVGYTAVAPNLRGYGTAETEIIPSDEFHVAYVVLDVLDIIETLGFEEAALVGHDTGAIAAYFAGKFAPDIVTSIVPMAVPPLFWENISDYPQQLFRSWYIAFFQLPQIPEAALRADDFALVERFWREWSPGWDYPAERLESVKETFRTPGTAEAALSYYRHMFHPISEVDDFTTDERVSPTDAIEVPTLVLGGETDGCIGPELFWDIDRAFDRTWEREIVADAGHFLHHERAAHVEALVTEFLTQS</sequence>
<proteinExistence type="predicted"/>
<evidence type="ECO:0000259" key="2">
    <source>
        <dbReference type="Pfam" id="PF00561"/>
    </source>
</evidence>
<gene>
    <name evidence="3" type="ORF">ACFQPE_20380</name>
</gene>
<evidence type="ECO:0000256" key="1">
    <source>
        <dbReference type="ARBA" id="ARBA00022801"/>
    </source>
</evidence>
<keyword evidence="1 3" id="KW-0378">Hydrolase</keyword>
<dbReference type="InterPro" id="IPR029058">
    <property type="entry name" value="AB_hydrolase_fold"/>
</dbReference>
<dbReference type="Proteomes" id="UP001596547">
    <property type="component" value="Unassembled WGS sequence"/>
</dbReference>
<dbReference type="Gene3D" id="3.40.50.1820">
    <property type="entry name" value="alpha/beta hydrolase"/>
    <property type="match status" value="1"/>
</dbReference>
<evidence type="ECO:0000313" key="4">
    <source>
        <dbReference type="Proteomes" id="UP001596547"/>
    </source>
</evidence>
<dbReference type="InterPro" id="IPR000639">
    <property type="entry name" value="Epox_hydrolase-like"/>
</dbReference>
<dbReference type="PANTHER" id="PTHR43329">
    <property type="entry name" value="EPOXIDE HYDROLASE"/>
    <property type="match status" value="1"/>
</dbReference>
<dbReference type="AlphaFoldDB" id="A0ABD6AG04"/>
<dbReference type="InterPro" id="IPR000073">
    <property type="entry name" value="AB_hydrolase_1"/>
</dbReference>
<dbReference type="GeneID" id="79317679"/>
<dbReference type="RefSeq" id="WP_276306046.1">
    <property type="nucleotide sequence ID" value="NZ_CP119993.1"/>
</dbReference>
<organism evidence="3 4">
    <name type="scientific">Halomarina halobia</name>
    <dbReference type="NCBI Taxonomy" id="3033386"/>
    <lineage>
        <taxon>Archaea</taxon>
        <taxon>Methanobacteriati</taxon>
        <taxon>Methanobacteriota</taxon>
        <taxon>Stenosarchaea group</taxon>
        <taxon>Halobacteria</taxon>
        <taxon>Halobacteriales</taxon>
        <taxon>Natronomonadaceae</taxon>
        <taxon>Halomarina</taxon>
    </lineage>
</organism>
<reference evidence="3 4" key="1">
    <citation type="journal article" date="2019" name="Int. J. Syst. Evol. Microbiol.">
        <title>The Global Catalogue of Microorganisms (GCM) 10K type strain sequencing project: providing services to taxonomists for standard genome sequencing and annotation.</title>
        <authorList>
            <consortium name="The Broad Institute Genomics Platform"/>
            <consortium name="The Broad Institute Genome Sequencing Center for Infectious Disease"/>
            <person name="Wu L."/>
            <person name="Ma J."/>
        </authorList>
    </citation>
    <scope>NUCLEOTIDE SEQUENCE [LARGE SCALE GENOMIC DNA]</scope>
    <source>
        <strain evidence="3 4">PSR21</strain>
    </source>
</reference>
<evidence type="ECO:0000313" key="3">
    <source>
        <dbReference type="EMBL" id="MFC7319130.1"/>
    </source>
</evidence>
<accession>A0ABD6AG04</accession>
<dbReference type="PRINTS" id="PR00412">
    <property type="entry name" value="EPOXHYDRLASE"/>
</dbReference>
<protein>
    <submittedName>
        <fullName evidence="3">Alpha/beta fold hydrolase</fullName>
    </submittedName>
</protein>
<dbReference type="Pfam" id="PF00561">
    <property type="entry name" value="Abhydrolase_1"/>
    <property type="match status" value="1"/>
</dbReference>
<dbReference type="SUPFAM" id="SSF53474">
    <property type="entry name" value="alpha/beta-Hydrolases"/>
    <property type="match status" value="1"/>
</dbReference>
<feature type="domain" description="AB hydrolase-1" evidence="2">
    <location>
        <begin position="32"/>
        <end position="285"/>
    </location>
</feature>